<evidence type="ECO:0000313" key="1">
    <source>
        <dbReference type="EMBL" id="KAH7902906.1"/>
    </source>
</evidence>
<comment type="caution">
    <text evidence="1">The sequence shown here is derived from an EMBL/GenBank/DDBJ whole genome shotgun (WGS) entry which is preliminary data.</text>
</comment>
<feature type="non-terminal residue" evidence="1">
    <location>
        <position position="1"/>
    </location>
</feature>
<organism evidence="1 2">
    <name type="scientific">Hygrophoropsis aurantiaca</name>
    <dbReference type="NCBI Taxonomy" id="72124"/>
    <lineage>
        <taxon>Eukaryota</taxon>
        <taxon>Fungi</taxon>
        <taxon>Dikarya</taxon>
        <taxon>Basidiomycota</taxon>
        <taxon>Agaricomycotina</taxon>
        <taxon>Agaricomycetes</taxon>
        <taxon>Agaricomycetidae</taxon>
        <taxon>Boletales</taxon>
        <taxon>Coniophorineae</taxon>
        <taxon>Hygrophoropsidaceae</taxon>
        <taxon>Hygrophoropsis</taxon>
    </lineage>
</organism>
<dbReference type="Proteomes" id="UP000790377">
    <property type="component" value="Unassembled WGS sequence"/>
</dbReference>
<reference evidence="1" key="1">
    <citation type="journal article" date="2021" name="New Phytol.">
        <title>Evolutionary innovations through gain and loss of genes in the ectomycorrhizal Boletales.</title>
        <authorList>
            <person name="Wu G."/>
            <person name="Miyauchi S."/>
            <person name="Morin E."/>
            <person name="Kuo A."/>
            <person name="Drula E."/>
            <person name="Varga T."/>
            <person name="Kohler A."/>
            <person name="Feng B."/>
            <person name="Cao Y."/>
            <person name="Lipzen A."/>
            <person name="Daum C."/>
            <person name="Hundley H."/>
            <person name="Pangilinan J."/>
            <person name="Johnson J."/>
            <person name="Barry K."/>
            <person name="LaButti K."/>
            <person name="Ng V."/>
            <person name="Ahrendt S."/>
            <person name="Min B."/>
            <person name="Choi I.G."/>
            <person name="Park H."/>
            <person name="Plett J.M."/>
            <person name="Magnuson J."/>
            <person name="Spatafora J.W."/>
            <person name="Nagy L.G."/>
            <person name="Henrissat B."/>
            <person name="Grigoriev I.V."/>
            <person name="Yang Z.L."/>
            <person name="Xu J."/>
            <person name="Martin F.M."/>
        </authorList>
    </citation>
    <scope>NUCLEOTIDE SEQUENCE</scope>
    <source>
        <strain evidence="1">ATCC 28755</strain>
    </source>
</reference>
<protein>
    <submittedName>
        <fullName evidence="1">Uncharacterized protein</fullName>
    </submittedName>
</protein>
<evidence type="ECO:0000313" key="2">
    <source>
        <dbReference type="Proteomes" id="UP000790377"/>
    </source>
</evidence>
<accession>A0ACB7ZP92</accession>
<dbReference type="EMBL" id="MU269411">
    <property type="protein sequence ID" value="KAH7902906.1"/>
    <property type="molecule type" value="Genomic_DNA"/>
</dbReference>
<name>A0ACB7ZP92_9AGAM</name>
<sequence>YVGTTHFLTTTHWARAGEEEASSRERQLTSHFWKPMIQHGSRMARFLDTHESAWDLVNLIVQGEGHAALQIQKELVELGKRIPDTVAGDALRTRLENLVKQRHGMPNDPEIQKLLEEI</sequence>
<proteinExistence type="predicted"/>
<keyword evidence="2" id="KW-1185">Reference proteome</keyword>
<gene>
    <name evidence="1" type="ORF">BJ138DRAFT_1108128</name>
</gene>